<dbReference type="STRING" id="349095.SAMN05660299_00201"/>
<evidence type="ECO:0000313" key="2">
    <source>
        <dbReference type="Proteomes" id="UP000199309"/>
    </source>
</evidence>
<protein>
    <submittedName>
        <fullName evidence="1">Uncharacterized protein</fullName>
    </submittedName>
</protein>
<dbReference type="RefSeq" id="WP_091647386.1">
    <property type="nucleotide sequence ID" value="NZ_FNHQ01000001.1"/>
</dbReference>
<proteinExistence type="predicted"/>
<accession>A0A1G9QDP6</accession>
<dbReference type="Proteomes" id="UP000199309">
    <property type="component" value="Unassembled WGS sequence"/>
</dbReference>
<keyword evidence="2" id="KW-1185">Reference proteome</keyword>
<gene>
    <name evidence="1" type="ORF">SAMN05660299_00201</name>
</gene>
<name>A0A1G9QDP6_9FIRM</name>
<dbReference type="EMBL" id="FNHQ01000001">
    <property type="protein sequence ID" value="SDM09093.1"/>
    <property type="molecule type" value="Genomic_DNA"/>
</dbReference>
<reference evidence="1 2" key="1">
    <citation type="submission" date="2016-10" db="EMBL/GenBank/DDBJ databases">
        <authorList>
            <person name="de Groot N.N."/>
        </authorList>
    </citation>
    <scope>NUCLEOTIDE SEQUENCE [LARGE SCALE GENOMIC DNA]</scope>
    <source>
        <strain evidence="1 2">DSM 16981</strain>
    </source>
</reference>
<organism evidence="1 2">
    <name type="scientific">Megasphaera paucivorans</name>
    <dbReference type="NCBI Taxonomy" id="349095"/>
    <lineage>
        <taxon>Bacteria</taxon>
        <taxon>Bacillati</taxon>
        <taxon>Bacillota</taxon>
        <taxon>Negativicutes</taxon>
        <taxon>Veillonellales</taxon>
        <taxon>Veillonellaceae</taxon>
        <taxon>Megasphaera</taxon>
    </lineage>
</organism>
<dbReference type="OrthoDB" id="1625457at2"/>
<sequence>MIKKGQRTRKDPKKQTIQFIFYHEQVLKRAVREAREESLSTAGHTDGSGSQAFVSDPTAVQGIKLATELKSVTLRNGIVIDNPGKWIKVIDATYDGLDDVSRKAVKMRYEGSHWRRICNKLNMGRTMYYKILEKADNHAIEIAIDLGLIHVV</sequence>
<evidence type="ECO:0000313" key="1">
    <source>
        <dbReference type="EMBL" id="SDM09093.1"/>
    </source>
</evidence>
<dbReference type="AlphaFoldDB" id="A0A1G9QDP6"/>